<keyword evidence="2 6" id="KW-0812">Transmembrane</keyword>
<dbReference type="OrthoDB" id="3798874at2759"/>
<dbReference type="Proteomes" id="UP000799770">
    <property type="component" value="Unassembled WGS sequence"/>
</dbReference>
<organism evidence="8 9">
    <name type="scientific">Lophiotrema nucula</name>
    <dbReference type="NCBI Taxonomy" id="690887"/>
    <lineage>
        <taxon>Eukaryota</taxon>
        <taxon>Fungi</taxon>
        <taxon>Dikarya</taxon>
        <taxon>Ascomycota</taxon>
        <taxon>Pezizomycotina</taxon>
        <taxon>Dothideomycetes</taxon>
        <taxon>Pleosporomycetidae</taxon>
        <taxon>Pleosporales</taxon>
        <taxon>Lophiotremataceae</taxon>
        <taxon>Lophiotrema</taxon>
    </lineage>
</organism>
<evidence type="ECO:0000256" key="7">
    <source>
        <dbReference type="SAM" id="SignalP"/>
    </source>
</evidence>
<reference evidence="8" key="1">
    <citation type="journal article" date="2020" name="Stud. Mycol.">
        <title>101 Dothideomycetes genomes: a test case for predicting lifestyles and emergence of pathogens.</title>
        <authorList>
            <person name="Haridas S."/>
            <person name="Albert R."/>
            <person name="Binder M."/>
            <person name="Bloem J."/>
            <person name="Labutti K."/>
            <person name="Salamov A."/>
            <person name="Andreopoulos B."/>
            <person name="Baker S."/>
            <person name="Barry K."/>
            <person name="Bills G."/>
            <person name="Bluhm B."/>
            <person name="Cannon C."/>
            <person name="Castanera R."/>
            <person name="Culley D."/>
            <person name="Daum C."/>
            <person name="Ezra D."/>
            <person name="Gonzalez J."/>
            <person name="Henrissat B."/>
            <person name="Kuo A."/>
            <person name="Liang C."/>
            <person name="Lipzen A."/>
            <person name="Lutzoni F."/>
            <person name="Magnuson J."/>
            <person name="Mondo S."/>
            <person name="Nolan M."/>
            <person name="Ohm R."/>
            <person name="Pangilinan J."/>
            <person name="Park H.-J."/>
            <person name="Ramirez L."/>
            <person name="Alfaro M."/>
            <person name="Sun H."/>
            <person name="Tritt A."/>
            <person name="Yoshinaga Y."/>
            <person name="Zwiers L.-H."/>
            <person name="Turgeon B."/>
            <person name="Goodwin S."/>
            <person name="Spatafora J."/>
            <person name="Crous P."/>
            <person name="Grigoriev I."/>
        </authorList>
    </citation>
    <scope>NUCLEOTIDE SEQUENCE</scope>
    <source>
        <strain evidence="8">CBS 627.86</strain>
    </source>
</reference>
<keyword evidence="9" id="KW-1185">Reference proteome</keyword>
<proteinExistence type="predicted"/>
<dbReference type="EMBL" id="ML977319">
    <property type="protein sequence ID" value="KAF2117019.1"/>
    <property type="molecule type" value="Genomic_DNA"/>
</dbReference>
<feature type="chain" id="PRO_5025389949" description="Mid2 domain-containing protein" evidence="7">
    <location>
        <begin position="16"/>
        <end position="311"/>
    </location>
</feature>
<keyword evidence="4 6" id="KW-0472">Membrane</keyword>
<comment type="subcellular location">
    <subcellularLocation>
        <location evidence="1">Membrane</location>
        <topology evidence="1">Single-pass membrane protein</topology>
    </subcellularLocation>
</comment>
<evidence type="ECO:0000256" key="4">
    <source>
        <dbReference type="ARBA" id="ARBA00023136"/>
    </source>
</evidence>
<feature type="signal peptide" evidence="7">
    <location>
        <begin position="1"/>
        <end position="15"/>
    </location>
</feature>
<protein>
    <recommendedName>
        <fullName evidence="10">Mid2 domain-containing protein</fullName>
    </recommendedName>
</protein>
<keyword evidence="7" id="KW-0732">Signal</keyword>
<dbReference type="GO" id="GO:0016020">
    <property type="term" value="C:membrane"/>
    <property type="evidence" value="ECO:0007669"/>
    <property type="project" value="UniProtKB-SubCell"/>
</dbReference>
<keyword evidence="3 6" id="KW-1133">Transmembrane helix</keyword>
<dbReference type="AlphaFoldDB" id="A0A6A5ZBX5"/>
<evidence type="ECO:0000313" key="9">
    <source>
        <dbReference type="Proteomes" id="UP000799770"/>
    </source>
</evidence>
<dbReference type="GO" id="GO:0071944">
    <property type="term" value="C:cell periphery"/>
    <property type="evidence" value="ECO:0007669"/>
    <property type="project" value="UniProtKB-ARBA"/>
</dbReference>
<feature type="region of interest" description="Disordered" evidence="5">
    <location>
        <begin position="156"/>
        <end position="186"/>
    </location>
</feature>
<dbReference type="PANTHER" id="PTHR15549">
    <property type="entry name" value="PAIRED IMMUNOGLOBULIN-LIKE TYPE 2 RECEPTOR"/>
    <property type="match status" value="1"/>
</dbReference>
<evidence type="ECO:0000256" key="5">
    <source>
        <dbReference type="SAM" id="MobiDB-lite"/>
    </source>
</evidence>
<feature type="transmembrane region" description="Helical" evidence="6">
    <location>
        <begin position="212"/>
        <end position="239"/>
    </location>
</feature>
<evidence type="ECO:0000313" key="8">
    <source>
        <dbReference type="EMBL" id="KAF2117019.1"/>
    </source>
</evidence>
<dbReference type="InterPro" id="IPR051694">
    <property type="entry name" value="Immunoregulatory_rcpt-like"/>
</dbReference>
<name>A0A6A5ZBX5_9PLEO</name>
<evidence type="ECO:0008006" key="10">
    <source>
        <dbReference type="Google" id="ProtNLM"/>
    </source>
</evidence>
<accession>A0A6A5ZBX5</accession>
<evidence type="ECO:0000256" key="2">
    <source>
        <dbReference type="ARBA" id="ARBA00022692"/>
    </source>
</evidence>
<evidence type="ECO:0000256" key="3">
    <source>
        <dbReference type="ARBA" id="ARBA00022989"/>
    </source>
</evidence>
<gene>
    <name evidence="8" type="ORF">BDV96DRAFT_597966</name>
</gene>
<evidence type="ECO:0000256" key="1">
    <source>
        <dbReference type="ARBA" id="ARBA00004167"/>
    </source>
</evidence>
<evidence type="ECO:0000256" key="6">
    <source>
        <dbReference type="SAM" id="Phobius"/>
    </source>
</evidence>
<sequence length="311" mass="32645">MFLAFVLSLLRLVEADCYSHDQVLANNSVPYYGPELVSCGNGTNNCCLHGQECGSNLLCKDPNGDTSRQYCADRYWSQCSTLCSEYDTAGTYLTVCGNNIFCCTSSNDTCCDNGTGYFVHPDSGIVQPASEGSTTALATYWSVDSAAILQSASTSQSSSSTSSTISTPTTTTTTTSDASASSNSLPTTASATISTATLPSSQPSPVTSSNGLSAGAGAGIGVGGAVAVAGIVALAWLLFRERKKRRQLQASVGHGGQPHNSHPTTNYGPEYIAAYKSPIGQTASRVDQPGNAQYNRYELENNLRHEMSPHY</sequence>